<gene>
    <name evidence="9" type="primary">glpD</name>
    <name evidence="9" type="ORF">GCM10010970_38510</name>
</gene>
<dbReference type="PANTHER" id="PTHR11985">
    <property type="entry name" value="GLYCEROL-3-PHOSPHATE DEHYDROGENASE"/>
    <property type="match status" value="1"/>
</dbReference>
<protein>
    <recommendedName>
        <fullName evidence="6">Glycerol-3-phosphate dehydrogenase</fullName>
        <ecNumber evidence="6">1.1.5.3</ecNumber>
    </recommendedName>
</protein>
<dbReference type="InterPro" id="IPR000447">
    <property type="entry name" value="G3P_DH_FAD-dep"/>
</dbReference>
<dbReference type="InterPro" id="IPR006076">
    <property type="entry name" value="FAD-dep_OxRdtase"/>
</dbReference>
<dbReference type="PROSITE" id="PS00977">
    <property type="entry name" value="FAD_G3PDH_1"/>
    <property type="match status" value="1"/>
</dbReference>
<dbReference type="Pfam" id="PF01266">
    <property type="entry name" value="DAO"/>
    <property type="match status" value="1"/>
</dbReference>
<dbReference type="PANTHER" id="PTHR11985:SF15">
    <property type="entry name" value="GLYCEROL-3-PHOSPHATE DEHYDROGENASE, MITOCHONDRIAL"/>
    <property type="match status" value="1"/>
</dbReference>
<comment type="caution">
    <text evidence="9">The sequence shown here is derived from an EMBL/GenBank/DDBJ whole genome shotgun (WGS) entry which is preliminary data.</text>
</comment>
<comment type="cofactor">
    <cofactor evidence="1 6">
        <name>FAD</name>
        <dbReference type="ChEBI" id="CHEBI:57692"/>
    </cofactor>
</comment>
<evidence type="ECO:0000256" key="6">
    <source>
        <dbReference type="RuleBase" id="RU361217"/>
    </source>
</evidence>
<evidence type="ECO:0000256" key="1">
    <source>
        <dbReference type="ARBA" id="ARBA00001974"/>
    </source>
</evidence>
<organism evidence="9 10">
    <name type="scientific">Silvimonas iriomotensis</name>
    <dbReference type="NCBI Taxonomy" id="449662"/>
    <lineage>
        <taxon>Bacteria</taxon>
        <taxon>Pseudomonadati</taxon>
        <taxon>Pseudomonadota</taxon>
        <taxon>Betaproteobacteria</taxon>
        <taxon>Neisseriales</taxon>
        <taxon>Chitinibacteraceae</taxon>
        <taxon>Silvimonas</taxon>
    </lineage>
</organism>
<name>A0ABQ2PF01_9NEIS</name>
<dbReference type="Proteomes" id="UP000637267">
    <property type="component" value="Unassembled WGS sequence"/>
</dbReference>
<dbReference type="InterPro" id="IPR031656">
    <property type="entry name" value="DAO_C"/>
</dbReference>
<keyword evidence="4" id="KW-0274">FAD</keyword>
<dbReference type="Gene3D" id="3.50.50.60">
    <property type="entry name" value="FAD/NAD(P)-binding domain"/>
    <property type="match status" value="1"/>
</dbReference>
<sequence>MNPQQGATLDKLIYDLLVIGGGINGAGIARDAAGRGMSVLLCEQDDLAAHTSSASTKLIHGGLRYLEHHQFGLVRKALQEREVLLRSAPHIISPLRFVMPHAPELRPVWMIRIGLFLYDHLARRQVLQSAEAIDLTSHICGAPLRAGFQRGFVYSDGWVQDARLVVLNALDAAERGATILTRTAVVAAARENGSWRVTLRTPDGQHQLVFARGVINAAGPWVNRLLGDVLEVTPRHSVRLVKGSHIIVPRLFDHPYAYLFQNPDNRIIFAIPFEDDYTLIGTTDVDFRGDPGQVKIDAAETEYLCRMVNRYFAREITPADVVATMSGVRPLVKDQATNASAVTRDYTLELDDKGPPLVSIFGGKITTYRKLSEQVIDLIGPRLGNHRPTWTASAPLPGGDIPKADFPAFAGRLARQYPWLPAPLLQRYARAYGTRIHVLLKDARAIPDLGECIVPGLYEREARYLIEVEWARTAEDILWRRSKLRLHIKPADEAALERWLLSCQARTNPPAALLRAVQEPAP</sequence>
<feature type="domain" description="FAD dependent oxidoreductase" evidence="7">
    <location>
        <begin position="15"/>
        <end position="369"/>
    </location>
</feature>
<dbReference type="SUPFAM" id="SSF51905">
    <property type="entry name" value="FAD/NAD(P)-binding domain"/>
    <property type="match status" value="1"/>
</dbReference>
<accession>A0ABQ2PF01</accession>
<comment type="similarity">
    <text evidence="2 6">Belongs to the FAD-dependent glycerol-3-phosphate dehydrogenase family.</text>
</comment>
<evidence type="ECO:0000259" key="8">
    <source>
        <dbReference type="Pfam" id="PF16901"/>
    </source>
</evidence>
<evidence type="ECO:0000256" key="5">
    <source>
        <dbReference type="ARBA" id="ARBA00023002"/>
    </source>
</evidence>
<proteinExistence type="inferred from homology"/>
<keyword evidence="10" id="KW-1185">Reference proteome</keyword>
<evidence type="ECO:0000313" key="10">
    <source>
        <dbReference type="Proteomes" id="UP000637267"/>
    </source>
</evidence>
<dbReference type="EMBL" id="BMLX01000008">
    <property type="protein sequence ID" value="GGP23851.1"/>
    <property type="molecule type" value="Genomic_DNA"/>
</dbReference>
<dbReference type="Pfam" id="PF16901">
    <property type="entry name" value="DAO_C"/>
    <property type="match status" value="1"/>
</dbReference>
<dbReference type="NCBIfam" id="NF008899">
    <property type="entry name" value="PRK12266.1"/>
    <property type="match status" value="1"/>
</dbReference>
<evidence type="ECO:0000256" key="3">
    <source>
        <dbReference type="ARBA" id="ARBA00022630"/>
    </source>
</evidence>
<comment type="catalytic activity">
    <reaction evidence="6">
        <text>a quinone + sn-glycerol 3-phosphate = dihydroxyacetone phosphate + a quinol</text>
        <dbReference type="Rhea" id="RHEA:18977"/>
        <dbReference type="ChEBI" id="CHEBI:24646"/>
        <dbReference type="ChEBI" id="CHEBI:57597"/>
        <dbReference type="ChEBI" id="CHEBI:57642"/>
        <dbReference type="ChEBI" id="CHEBI:132124"/>
        <dbReference type="EC" id="1.1.5.3"/>
    </reaction>
</comment>
<evidence type="ECO:0000256" key="4">
    <source>
        <dbReference type="ARBA" id="ARBA00022827"/>
    </source>
</evidence>
<dbReference type="Gene3D" id="1.10.8.870">
    <property type="entry name" value="Alpha-glycerophosphate oxidase, cap domain"/>
    <property type="match status" value="1"/>
</dbReference>
<dbReference type="NCBIfam" id="NF009906">
    <property type="entry name" value="PRK13369.1"/>
    <property type="match status" value="1"/>
</dbReference>
<evidence type="ECO:0000259" key="7">
    <source>
        <dbReference type="Pfam" id="PF01266"/>
    </source>
</evidence>
<keyword evidence="3 6" id="KW-0285">Flavoprotein</keyword>
<evidence type="ECO:0000256" key="2">
    <source>
        <dbReference type="ARBA" id="ARBA00007330"/>
    </source>
</evidence>
<dbReference type="SUPFAM" id="SSF54373">
    <property type="entry name" value="FAD-linked reductases, C-terminal domain"/>
    <property type="match status" value="1"/>
</dbReference>
<dbReference type="InterPro" id="IPR038299">
    <property type="entry name" value="DAO_C_sf"/>
</dbReference>
<keyword evidence="5 6" id="KW-0560">Oxidoreductase</keyword>
<dbReference type="EC" id="1.1.5.3" evidence="6"/>
<dbReference type="PRINTS" id="PR01001">
    <property type="entry name" value="FADG3PDH"/>
</dbReference>
<reference evidence="10" key="1">
    <citation type="journal article" date="2019" name="Int. J. Syst. Evol. Microbiol.">
        <title>The Global Catalogue of Microorganisms (GCM) 10K type strain sequencing project: providing services to taxonomists for standard genome sequencing and annotation.</title>
        <authorList>
            <consortium name="The Broad Institute Genomics Platform"/>
            <consortium name="The Broad Institute Genome Sequencing Center for Infectious Disease"/>
            <person name="Wu L."/>
            <person name="Ma J."/>
        </authorList>
    </citation>
    <scope>NUCLEOTIDE SEQUENCE [LARGE SCALE GENOMIC DNA]</scope>
    <source>
        <strain evidence="10">CGMCC 1.8859</strain>
    </source>
</reference>
<evidence type="ECO:0000313" key="9">
    <source>
        <dbReference type="EMBL" id="GGP23851.1"/>
    </source>
</evidence>
<dbReference type="InterPro" id="IPR036188">
    <property type="entry name" value="FAD/NAD-bd_sf"/>
</dbReference>
<feature type="domain" description="Alpha-glycerophosphate oxidase C-terminal" evidence="8">
    <location>
        <begin position="391"/>
        <end position="495"/>
    </location>
</feature>
<dbReference type="Gene3D" id="3.30.9.10">
    <property type="entry name" value="D-Amino Acid Oxidase, subunit A, domain 2"/>
    <property type="match status" value="1"/>
</dbReference>